<organism evidence="2 3">
    <name type="scientific">Evansella alkalicola</name>
    <dbReference type="NCBI Taxonomy" id="745819"/>
    <lineage>
        <taxon>Bacteria</taxon>
        <taxon>Bacillati</taxon>
        <taxon>Bacillota</taxon>
        <taxon>Bacilli</taxon>
        <taxon>Bacillales</taxon>
        <taxon>Bacillaceae</taxon>
        <taxon>Evansella</taxon>
    </lineage>
</organism>
<proteinExistence type="predicted"/>
<gene>
    <name evidence="2" type="ORF">KS407_16405</name>
</gene>
<keyword evidence="1" id="KW-1133">Transmembrane helix</keyword>
<name>A0ABS6JWN5_9BACI</name>
<keyword evidence="3" id="KW-1185">Reference proteome</keyword>
<accession>A0ABS6JWN5</accession>
<dbReference type="RefSeq" id="WP_088073538.1">
    <property type="nucleotide sequence ID" value="NZ_JAHQCR010000065.1"/>
</dbReference>
<keyword evidence="1" id="KW-0812">Transmembrane</keyword>
<protein>
    <submittedName>
        <fullName evidence="2">Uncharacterized protein</fullName>
    </submittedName>
</protein>
<evidence type="ECO:0000313" key="3">
    <source>
        <dbReference type="Proteomes" id="UP000790580"/>
    </source>
</evidence>
<dbReference type="EMBL" id="JAHQCR010000065">
    <property type="protein sequence ID" value="MBU9723002.1"/>
    <property type="molecule type" value="Genomic_DNA"/>
</dbReference>
<evidence type="ECO:0000256" key="1">
    <source>
        <dbReference type="SAM" id="Phobius"/>
    </source>
</evidence>
<evidence type="ECO:0000313" key="2">
    <source>
        <dbReference type="EMBL" id="MBU9723002.1"/>
    </source>
</evidence>
<dbReference type="Proteomes" id="UP000790580">
    <property type="component" value="Unassembled WGS sequence"/>
</dbReference>
<keyword evidence="1" id="KW-0472">Membrane</keyword>
<feature type="transmembrane region" description="Helical" evidence="1">
    <location>
        <begin position="44"/>
        <end position="62"/>
    </location>
</feature>
<feature type="transmembrane region" description="Helical" evidence="1">
    <location>
        <begin position="6"/>
        <end position="32"/>
    </location>
</feature>
<feature type="transmembrane region" description="Helical" evidence="1">
    <location>
        <begin position="98"/>
        <end position="119"/>
    </location>
</feature>
<feature type="transmembrane region" description="Helical" evidence="1">
    <location>
        <begin position="68"/>
        <end position="86"/>
    </location>
</feature>
<sequence length="246" mass="28499">MQFMLVGPASIIEVIISYITLGLIIYLIYRYYQKQKNQDIHPKAWKACLATLVGVFTFSINIPMFRTMIEIPILPIGVWVLLWYASSRKGAWAKYRPFAWLGFYANFLFIVSALMNVFVHDIIYPKGELSTYIGDYENGVIIQLHPSAKDVNLDKTSLDQQLGIVEEVPVNNMEWYHDMVTFDMEDSEEKEEQFPYLLSRTSSRWGSGIPTLIYVEKDGRGFLIDSPYDQRYFRTDESILKGGNIE</sequence>
<comment type="caution">
    <text evidence="2">The sequence shown here is derived from an EMBL/GenBank/DDBJ whole genome shotgun (WGS) entry which is preliminary data.</text>
</comment>
<reference evidence="2 3" key="1">
    <citation type="submission" date="2021-06" db="EMBL/GenBank/DDBJ databases">
        <title>Bacillus sp. RD4P76, an endophyte from a halophyte.</title>
        <authorList>
            <person name="Sun J.-Q."/>
        </authorList>
    </citation>
    <scope>NUCLEOTIDE SEQUENCE [LARGE SCALE GENOMIC DNA]</scope>
    <source>
        <strain evidence="2 3">JCM 17098</strain>
    </source>
</reference>